<dbReference type="PROSITE" id="PS51186">
    <property type="entry name" value="GNAT"/>
    <property type="match status" value="1"/>
</dbReference>
<dbReference type="SUPFAM" id="SSF55729">
    <property type="entry name" value="Acyl-CoA N-acyltransferases (Nat)"/>
    <property type="match status" value="1"/>
</dbReference>
<evidence type="ECO:0000313" key="3">
    <source>
        <dbReference type="Proteomes" id="UP001169719"/>
    </source>
</evidence>
<name>A0ABT7Y4E3_9VIBR</name>
<feature type="domain" description="N-acetyltransferase" evidence="1">
    <location>
        <begin position="11"/>
        <end position="145"/>
    </location>
</feature>
<dbReference type="Gene3D" id="3.40.630.30">
    <property type="match status" value="1"/>
</dbReference>
<dbReference type="EMBL" id="JAUEOZ010000002">
    <property type="protein sequence ID" value="MDN2482921.1"/>
    <property type="molecule type" value="Genomic_DNA"/>
</dbReference>
<organism evidence="2 3">
    <name type="scientific">Vibrio agarivorans</name>
    <dbReference type="NCBI Taxonomy" id="153622"/>
    <lineage>
        <taxon>Bacteria</taxon>
        <taxon>Pseudomonadati</taxon>
        <taxon>Pseudomonadota</taxon>
        <taxon>Gammaproteobacteria</taxon>
        <taxon>Vibrionales</taxon>
        <taxon>Vibrionaceae</taxon>
        <taxon>Vibrio</taxon>
    </lineage>
</organism>
<dbReference type="CDD" id="cd04301">
    <property type="entry name" value="NAT_SF"/>
    <property type="match status" value="1"/>
</dbReference>
<reference evidence="2" key="1">
    <citation type="submission" date="2024-05" db="EMBL/GenBank/DDBJ databases">
        <title>Genome Sequences of Four Agar- Degrading Marine Bacteria.</title>
        <authorList>
            <person name="Phillips E.K."/>
            <person name="Shaffer J.C."/>
            <person name="Henson M.W."/>
            <person name="Temperton B."/>
            <person name="Thrash C.J."/>
            <person name="Martin M.O."/>
        </authorList>
    </citation>
    <scope>NUCLEOTIDE SEQUENCE</scope>
    <source>
        <strain evidence="2">EKP203</strain>
    </source>
</reference>
<dbReference type="InterPro" id="IPR016181">
    <property type="entry name" value="Acyl_CoA_acyltransferase"/>
</dbReference>
<accession>A0ABT7Y4E3</accession>
<sequence length="168" mass="18872">MKNQHFNQQALTFRVAPHSELPEQLLLEADPSLEAITKYLTPEAQCFICELNQQIVGAVVLAENIQGHLEIYNVSVAPHLQGNGIGSELIKFTLNSLKLDAVESVVLGTGTFGYQLAFYQKLGFRIESIDKDYFLRNYSDEIWEDGIQHKDMLRLCIDLSAIAPFDIG</sequence>
<comment type="caution">
    <text evidence="2">The sequence shown here is derived from an EMBL/GenBank/DDBJ whole genome shotgun (WGS) entry which is preliminary data.</text>
</comment>
<proteinExistence type="predicted"/>
<dbReference type="Pfam" id="PF13508">
    <property type="entry name" value="Acetyltransf_7"/>
    <property type="match status" value="1"/>
</dbReference>
<dbReference type="InterPro" id="IPR000182">
    <property type="entry name" value="GNAT_dom"/>
</dbReference>
<keyword evidence="3" id="KW-1185">Reference proteome</keyword>
<gene>
    <name evidence="2" type="ORF">QWJ08_16385</name>
</gene>
<dbReference type="RefSeq" id="WP_289962973.1">
    <property type="nucleotide sequence ID" value="NZ_JAUEOZ010000002.1"/>
</dbReference>
<evidence type="ECO:0000259" key="1">
    <source>
        <dbReference type="PROSITE" id="PS51186"/>
    </source>
</evidence>
<protein>
    <submittedName>
        <fullName evidence="2">GNAT family N-acetyltransferase</fullName>
    </submittedName>
</protein>
<dbReference type="Proteomes" id="UP001169719">
    <property type="component" value="Unassembled WGS sequence"/>
</dbReference>
<evidence type="ECO:0000313" key="2">
    <source>
        <dbReference type="EMBL" id="MDN2482921.1"/>
    </source>
</evidence>